<feature type="compositionally biased region" description="Basic residues" evidence="1">
    <location>
        <begin position="80"/>
        <end position="91"/>
    </location>
</feature>
<dbReference type="EMBL" id="CP040896">
    <property type="protein sequence ID" value="QDA60034.1"/>
    <property type="molecule type" value="Genomic_DNA"/>
</dbReference>
<gene>
    <name evidence="2" type="ORF">FHG12_07895</name>
</gene>
<reference evidence="2 3" key="1">
    <citation type="submission" date="2019-06" db="EMBL/GenBank/DDBJ databases">
        <authorList>
            <person name="Srinivasan S."/>
        </authorList>
    </citation>
    <scope>NUCLEOTIDE SEQUENCE [LARGE SCALE GENOMIC DNA]</scope>
    <source>
        <strain evidence="2 3">17J68-5</strain>
    </source>
</reference>
<sequence>MAELNNPLFEDEKEFLERQKLEYERALLGDVDNIKEKTQQVGKIALIGAGLVGSIWLISKAFRSKKSSHDEPDGLDAPRSKRQLKQAKKARVKAPAPVANAYGATSDDLGFGAGSHSFDRGNVAHNRAHIAPDVYHTDADPFPPLASDDARRFPQKSSASSAYSQPEASSIVASAFQSFMASDTGKMLIAQVTAVLMAYVAKKVGEYLPLDKNPDLAGTTTASAQEPETHDINFTYHTDADAPQQPL</sequence>
<dbReference type="OrthoDB" id="893350at2"/>
<evidence type="ECO:0000313" key="2">
    <source>
        <dbReference type="EMBL" id="QDA60034.1"/>
    </source>
</evidence>
<accession>A0A5B7ZXZ0</accession>
<dbReference type="Proteomes" id="UP000305398">
    <property type="component" value="Chromosome"/>
</dbReference>
<feature type="region of interest" description="Disordered" evidence="1">
    <location>
        <begin position="211"/>
        <end position="247"/>
    </location>
</feature>
<feature type="region of interest" description="Disordered" evidence="1">
    <location>
        <begin position="66"/>
        <end position="91"/>
    </location>
</feature>
<feature type="region of interest" description="Disordered" evidence="1">
    <location>
        <begin position="143"/>
        <end position="164"/>
    </location>
</feature>
<name>A0A5B7ZXZ0_9BACT</name>
<keyword evidence="3" id="KW-1185">Reference proteome</keyword>
<dbReference type="KEGG" id="hyj:FHG12_07895"/>
<evidence type="ECO:0000256" key="1">
    <source>
        <dbReference type="SAM" id="MobiDB-lite"/>
    </source>
</evidence>
<proteinExistence type="predicted"/>
<evidence type="ECO:0000313" key="3">
    <source>
        <dbReference type="Proteomes" id="UP000305398"/>
    </source>
</evidence>
<feature type="compositionally biased region" description="Basic and acidic residues" evidence="1">
    <location>
        <begin position="67"/>
        <end position="79"/>
    </location>
</feature>
<organism evidence="2 3">
    <name type="scientific">Hymenobacter jejuensis</name>
    <dbReference type="NCBI Taxonomy" id="2502781"/>
    <lineage>
        <taxon>Bacteria</taxon>
        <taxon>Pseudomonadati</taxon>
        <taxon>Bacteroidota</taxon>
        <taxon>Cytophagia</taxon>
        <taxon>Cytophagales</taxon>
        <taxon>Hymenobacteraceae</taxon>
        <taxon>Hymenobacter</taxon>
    </lineage>
</organism>
<feature type="compositionally biased region" description="Polar residues" evidence="1">
    <location>
        <begin position="155"/>
        <end position="164"/>
    </location>
</feature>
<dbReference type="AlphaFoldDB" id="A0A5B7ZXZ0"/>
<protein>
    <submittedName>
        <fullName evidence="2">Uncharacterized protein</fullName>
    </submittedName>
</protein>
<dbReference type="RefSeq" id="WP_139515212.1">
    <property type="nucleotide sequence ID" value="NZ_CP040896.1"/>
</dbReference>